<accession>A0AAV5FU35</accession>
<dbReference type="PANTHER" id="PTHR34591:SF21">
    <property type="entry name" value="F-BOX DOMAIN CONTAINING PROTEIN, EXPRESSED"/>
    <property type="match status" value="1"/>
</dbReference>
<dbReference type="InterPro" id="IPR036047">
    <property type="entry name" value="F-box-like_dom_sf"/>
</dbReference>
<reference evidence="2" key="1">
    <citation type="journal article" date="2018" name="DNA Res.">
        <title>Multiple hybrid de novo genome assembly of finger millet, an orphan allotetraploid crop.</title>
        <authorList>
            <person name="Hatakeyama M."/>
            <person name="Aluri S."/>
            <person name="Balachadran M.T."/>
            <person name="Sivarajan S.R."/>
            <person name="Patrignani A."/>
            <person name="Gruter S."/>
            <person name="Poveda L."/>
            <person name="Shimizu-Inatsugi R."/>
            <person name="Baeten J."/>
            <person name="Francoijs K.J."/>
            <person name="Nataraja K.N."/>
            <person name="Reddy Y.A.N."/>
            <person name="Phadnis S."/>
            <person name="Ravikumar R.L."/>
            <person name="Schlapbach R."/>
            <person name="Sreeman S.M."/>
            <person name="Shimizu K.K."/>
        </authorList>
    </citation>
    <scope>NUCLEOTIDE SEQUENCE</scope>
</reference>
<proteinExistence type="predicted"/>
<dbReference type="EMBL" id="BQKI01000096">
    <property type="protein sequence ID" value="GJN38373.1"/>
    <property type="molecule type" value="Genomic_DNA"/>
</dbReference>
<name>A0AAV5FU35_ELECO</name>
<dbReference type="Pfam" id="PF12937">
    <property type="entry name" value="F-box-like"/>
    <property type="match status" value="1"/>
</dbReference>
<evidence type="ECO:0000313" key="2">
    <source>
        <dbReference type="EMBL" id="GJN38373.1"/>
    </source>
</evidence>
<dbReference type="Proteomes" id="UP001054889">
    <property type="component" value="Unassembled WGS sequence"/>
</dbReference>
<reference evidence="2" key="2">
    <citation type="submission" date="2021-12" db="EMBL/GenBank/DDBJ databases">
        <title>Resequencing data analysis of finger millet.</title>
        <authorList>
            <person name="Hatakeyama M."/>
            <person name="Aluri S."/>
            <person name="Balachadran M.T."/>
            <person name="Sivarajan S.R."/>
            <person name="Poveda L."/>
            <person name="Shimizu-Inatsugi R."/>
            <person name="Schlapbach R."/>
            <person name="Sreeman S.M."/>
            <person name="Shimizu K.K."/>
        </authorList>
    </citation>
    <scope>NUCLEOTIDE SEQUENCE</scope>
</reference>
<dbReference type="SUPFAM" id="SSF81383">
    <property type="entry name" value="F-box domain"/>
    <property type="match status" value="1"/>
</dbReference>
<comment type="caution">
    <text evidence="2">The sequence shown here is derived from an EMBL/GenBank/DDBJ whole genome shotgun (WGS) entry which is preliminary data.</text>
</comment>
<sequence length="431" mass="48657">MAAEAIGIAALPEDVLAGVLGVLSPRSLAVGRCVCKAWRGIVDAGSLLPHLLPRSVYGIFINYIDHHRGHLFSRPCSKFTRIDGLLSFMLDDPGDDYCTVLDHCNGLLLCETDTGLCVCNPAMQRWTQLPRHTVAWPRSAYIAFDPTLSSHYEVFLIRDLEEPKPADPVFLNAEEQALYATFGLEWLFSPPETEGASIQYASCRLMEEWPPLSWTLVVFSSRTGQWEHRFSLSNHTYQVIKTPAEGDYLGRSMNEVLFGEARKDHLRIWTLIESSGQPEWLLKYQCHLQPHTYHVSTKTWKVEEGYQGMSSDGEVTDTLQTEKGSFHWDSDNDETYQVKARQGDNSLMFDILGFHRYKEVIFLAEGFDVMAYHLSSSKFHYVGYARPKSYYLAHTNGIYEAFVYTPCLIGELAEGDTDGGSSSVSTDDDDK</sequence>
<protein>
    <recommendedName>
        <fullName evidence="1">F-box domain-containing protein</fullName>
    </recommendedName>
</protein>
<evidence type="ECO:0000259" key="1">
    <source>
        <dbReference type="PROSITE" id="PS50181"/>
    </source>
</evidence>
<dbReference type="InterPro" id="IPR001810">
    <property type="entry name" value="F-box_dom"/>
</dbReference>
<organism evidence="2 3">
    <name type="scientific">Eleusine coracana subsp. coracana</name>
    <dbReference type="NCBI Taxonomy" id="191504"/>
    <lineage>
        <taxon>Eukaryota</taxon>
        <taxon>Viridiplantae</taxon>
        <taxon>Streptophyta</taxon>
        <taxon>Embryophyta</taxon>
        <taxon>Tracheophyta</taxon>
        <taxon>Spermatophyta</taxon>
        <taxon>Magnoliopsida</taxon>
        <taxon>Liliopsida</taxon>
        <taxon>Poales</taxon>
        <taxon>Poaceae</taxon>
        <taxon>PACMAD clade</taxon>
        <taxon>Chloridoideae</taxon>
        <taxon>Cynodonteae</taxon>
        <taxon>Eleusininae</taxon>
        <taxon>Eleusine</taxon>
    </lineage>
</organism>
<keyword evidence="3" id="KW-1185">Reference proteome</keyword>
<dbReference type="Gene3D" id="1.20.1280.50">
    <property type="match status" value="1"/>
</dbReference>
<feature type="domain" description="F-box" evidence="1">
    <location>
        <begin position="5"/>
        <end position="51"/>
    </location>
</feature>
<dbReference type="PROSITE" id="PS50181">
    <property type="entry name" value="FBOX"/>
    <property type="match status" value="1"/>
</dbReference>
<gene>
    <name evidence="2" type="primary">gb27409</name>
    <name evidence="2" type="ORF">PR202_gb27409</name>
</gene>
<evidence type="ECO:0000313" key="3">
    <source>
        <dbReference type="Proteomes" id="UP001054889"/>
    </source>
</evidence>
<dbReference type="AlphaFoldDB" id="A0AAV5FU35"/>
<dbReference type="PANTHER" id="PTHR34591">
    <property type="entry name" value="OS03G0653100 PROTEIN-RELATED"/>
    <property type="match status" value="1"/>
</dbReference>